<keyword evidence="1" id="KW-1133">Transmembrane helix</keyword>
<dbReference type="Proteomes" id="UP000234323">
    <property type="component" value="Unassembled WGS sequence"/>
</dbReference>
<proteinExistence type="predicted"/>
<protein>
    <submittedName>
        <fullName evidence="2">Uncharacterized protein</fullName>
    </submittedName>
</protein>
<reference evidence="2 3" key="1">
    <citation type="submission" date="2015-10" db="EMBL/GenBank/DDBJ databases">
        <title>Genome analyses suggest a sexual origin of heterokaryosis in a supposedly ancient asexual fungus.</title>
        <authorList>
            <person name="Ropars J."/>
            <person name="Sedzielewska K."/>
            <person name="Noel J."/>
            <person name="Charron P."/>
            <person name="Farinelli L."/>
            <person name="Marton T."/>
            <person name="Kruger M."/>
            <person name="Pelin A."/>
            <person name="Brachmann A."/>
            <person name="Corradi N."/>
        </authorList>
    </citation>
    <scope>NUCLEOTIDE SEQUENCE [LARGE SCALE GENOMIC DNA]</scope>
    <source>
        <strain evidence="2 3">A4</strain>
    </source>
</reference>
<evidence type="ECO:0000256" key="1">
    <source>
        <dbReference type="SAM" id="Phobius"/>
    </source>
</evidence>
<dbReference type="EMBL" id="LLXI01001553">
    <property type="protein sequence ID" value="PKY54193.1"/>
    <property type="molecule type" value="Genomic_DNA"/>
</dbReference>
<sequence>MGSLLVTIVLVISYYFPNLEKKIARIVRNKTTSNYKRDYQGFVRKRIFFFTITFCIFHIFYEYYWFCTAPILGKFFNTLIVTILARLITSFFSEKEIKRVHKHNREDKIYAQIKPEDIGKVKMFYTKGIELKEYQVGFVKGHLYVYSTSKYYYVILVNNSAYFCHLRSVNDNNNQPDKILENIHELIQIDEMCLIHGCENLENKKEEIVNHSEDLIEISDHVLVNIIEIGILNYIVYSHRCSNQQEQNV</sequence>
<keyword evidence="1" id="KW-0812">Transmembrane</keyword>
<evidence type="ECO:0000313" key="3">
    <source>
        <dbReference type="Proteomes" id="UP000234323"/>
    </source>
</evidence>
<feature type="transmembrane region" description="Helical" evidence="1">
    <location>
        <begin position="47"/>
        <end position="65"/>
    </location>
</feature>
<accession>A0A2I1H5N4</accession>
<name>A0A2I1H5N4_9GLOM</name>
<feature type="transmembrane region" description="Helical" evidence="1">
    <location>
        <begin position="71"/>
        <end position="92"/>
    </location>
</feature>
<comment type="caution">
    <text evidence="2">The sequence shown here is derived from an EMBL/GenBank/DDBJ whole genome shotgun (WGS) entry which is preliminary data.</text>
</comment>
<gene>
    <name evidence="2" type="ORF">RhiirA4_500848</name>
</gene>
<organism evidence="2 3">
    <name type="scientific">Rhizophagus irregularis</name>
    <dbReference type="NCBI Taxonomy" id="588596"/>
    <lineage>
        <taxon>Eukaryota</taxon>
        <taxon>Fungi</taxon>
        <taxon>Fungi incertae sedis</taxon>
        <taxon>Mucoromycota</taxon>
        <taxon>Glomeromycotina</taxon>
        <taxon>Glomeromycetes</taxon>
        <taxon>Glomerales</taxon>
        <taxon>Glomeraceae</taxon>
        <taxon>Rhizophagus</taxon>
    </lineage>
</organism>
<evidence type="ECO:0000313" key="2">
    <source>
        <dbReference type="EMBL" id="PKY54193.1"/>
    </source>
</evidence>
<dbReference type="AlphaFoldDB" id="A0A2I1H5N4"/>
<keyword evidence="1" id="KW-0472">Membrane</keyword>
<keyword evidence="3" id="KW-1185">Reference proteome</keyword>